<feature type="transmembrane region" description="Helical" evidence="2">
    <location>
        <begin position="346"/>
        <end position="369"/>
    </location>
</feature>
<evidence type="ECO:0000313" key="3">
    <source>
        <dbReference type="EMBL" id="RZU98746.1"/>
    </source>
</evidence>
<keyword evidence="2" id="KW-0812">Transmembrane</keyword>
<proteinExistence type="predicted"/>
<evidence type="ECO:0000313" key="4">
    <source>
        <dbReference type="Proteomes" id="UP000292298"/>
    </source>
</evidence>
<sequence>MSELFHGRNRQILVVGICLVILVSWLNVLDRKTEGYVNDATVQALATYGTLRLANAAVSVAESVEVDAQVASVQVGAALDPVDTLIEEGSNVMRFAIGSLITQKIIVEIVSTPFFKIALTLAGLILILSLYFRGSRYADVLLKIFSLAVLTRFLLVMTVFLNAVFDQAFIDRKTEGTRQELEKNAAEMSQAVGDPESSLDAAEAEEVKGRIKQNDQKREALLATIEEARKAVADARSALDKTEADLAALEADKGIVERYFPESAEHKALVERVKANRAAHGQAIERLDALATELDSLDAEKADLVARLNGEDQGYWRAAMAKIGSVKKMTDIGAWQESAEAMIDSILRIMALFVLKTVIMPVVFLLILLKGFRYLWGIDARTFVANQWKDARE</sequence>
<keyword evidence="1" id="KW-0175">Coiled coil</keyword>
<dbReference type="RefSeq" id="WP_130503033.1">
    <property type="nucleotide sequence ID" value="NZ_SHLI01000001.1"/>
</dbReference>
<gene>
    <name evidence="3" type="ORF">EV698_1007</name>
</gene>
<evidence type="ECO:0000256" key="1">
    <source>
        <dbReference type="SAM" id="Coils"/>
    </source>
</evidence>
<keyword evidence="2" id="KW-1133">Transmembrane helix</keyword>
<feature type="coiled-coil region" evidence="1">
    <location>
        <begin position="280"/>
        <end position="307"/>
    </location>
</feature>
<dbReference type="AlphaFoldDB" id="A0A4Q8D0A8"/>
<keyword evidence="4" id="KW-1185">Reference proteome</keyword>
<name>A0A4Q8D0A8_9GAMM</name>
<comment type="caution">
    <text evidence="3">The sequence shown here is derived from an EMBL/GenBank/DDBJ whole genome shotgun (WGS) entry which is preliminary data.</text>
</comment>
<feature type="transmembrane region" description="Helical" evidence="2">
    <location>
        <begin position="114"/>
        <end position="132"/>
    </location>
</feature>
<feature type="coiled-coil region" evidence="1">
    <location>
        <begin position="211"/>
        <end position="252"/>
    </location>
</feature>
<accession>A0A4Q8D0A8</accession>
<dbReference type="OrthoDB" id="5293851at2"/>
<feature type="transmembrane region" description="Helical" evidence="2">
    <location>
        <begin position="12"/>
        <end position="29"/>
    </location>
</feature>
<dbReference type="EMBL" id="SHLI01000001">
    <property type="protein sequence ID" value="RZU98746.1"/>
    <property type="molecule type" value="Genomic_DNA"/>
</dbReference>
<evidence type="ECO:0000256" key="2">
    <source>
        <dbReference type="SAM" id="Phobius"/>
    </source>
</evidence>
<protein>
    <submittedName>
        <fullName evidence="3">Uncharacterized protein</fullName>
    </submittedName>
</protein>
<organism evidence="3 4">
    <name type="scientific">Spiribacter vilamensis</name>
    <dbReference type="NCBI Taxonomy" id="531306"/>
    <lineage>
        <taxon>Bacteria</taxon>
        <taxon>Pseudomonadati</taxon>
        <taxon>Pseudomonadota</taxon>
        <taxon>Gammaproteobacteria</taxon>
        <taxon>Chromatiales</taxon>
        <taxon>Ectothiorhodospiraceae</taxon>
        <taxon>Spiribacter</taxon>
    </lineage>
</organism>
<keyword evidence="2" id="KW-0472">Membrane</keyword>
<dbReference type="Proteomes" id="UP000292298">
    <property type="component" value="Unassembled WGS sequence"/>
</dbReference>
<reference evidence="3 4" key="1">
    <citation type="submission" date="2019-02" db="EMBL/GenBank/DDBJ databases">
        <title>Genomic Encyclopedia of Type Strains, Phase IV (KMG-IV): sequencing the most valuable type-strain genomes for metagenomic binning, comparative biology and taxonomic classification.</title>
        <authorList>
            <person name="Goeker M."/>
        </authorList>
    </citation>
    <scope>NUCLEOTIDE SEQUENCE [LARGE SCALE GENOMIC DNA]</scope>
    <source>
        <strain evidence="3 4">DSM 21056</strain>
    </source>
</reference>
<feature type="transmembrane region" description="Helical" evidence="2">
    <location>
        <begin position="144"/>
        <end position="165"/>
    </location>
</feature>